<dbReference type="Proteomes" id="UP000269591">
    <property type="component" value="Unassembled WGS sequence"/>
</dbReference>
<dbReference type="RefSeq" id="WP_123209023.1">
    <property type="nucleotide sequence ID" value="NZ_JBHTHO010000020.1"/>
</dbReference>
<dbReference type="Pfam" id="PF03100">
    <property type="entry name" value="CcmE"/>
    <property type="match status" value="2"/>
</dbReference>
<keyword evidence="3" id="KW-0201">Cytochrome c-type biogenesis</keyword>
<gene>
    <name evidence="5" type="ORF">DMP06_06965</name>
</gene>
<keyword evidence="4" id="KW-0472">Membrane</keyword>
<evidence type="ECO:0000256" key="3">
    <source>
        <dbReference type="ARBA" id="ARBA00022748"/>
    </source>
</evidence>
<keyword evidence="6" id="KW-1185">Reference proteome</keyword>
<keyword evidence="2" id="KW-0408">Iron</keyword>
<dbReference type="InterPro" id="IPR012340">
    <property type="entry name" value="NA-bd_OB-fold"/>
</dbReference>
<keyword evidence="2" id="KW-0479">Metal-binding</keyword>
<accession>A0A3N0AXC3</accession>
<organism evidence="5 6">
    <name type="scientific">Slackia equolifaciens</name>
    <dbReference type="NCBI Taxonomy" id="498718"/>
    <lineage>
        <taxon>Bacteria</taxon>
        <taxon>Bacillati</taxon>
        <taxon>Actinomycetota</taxon>
        <taxon>Coriobacteriia</taxon>
        <taxon>Eggerthellales</taxon>
        <taxon>Eggerthellaceae</taxon>
        <taxon>Slackia</taxon>
    </lineage>
</organism>
<dbReference type="InterPro" id="IPR004329">
    <property type="entry name" value="CcmE"/>
</dbReference>
<keyword evidence="2" id="KW-0349">Heme</keyword>
<protein>
    <submittedName>
        <fullName evidence="5">Cytochrome C biogenesis protein</fullName>
    </submittedName>
</protein>
<sequence length="227" mass="22980">MNTKTKRRLVVVTGVIIVVLAVALAVIGSSGAAKTISVSDALGGANGGQRVQVSGNVVDNSFTTQDNVLTFSIYDPEGDQSQTLNVRYEGAASSTFGNGVTAICTGTLQDSGSDGVVLVASELVTKCPSKYESATDALAVSRLLEYGDDIVDTTVKVTGTVAEGTLTAAGQGDARFVVCDAEDSSVQVPVDFDGALPETITDGTSVVITGSISADGSFVATDVAQEG</sequence>
<comment type="subcellular location">
    <subcellularLocation>
        <location evidence="1">Membrane</location>
    </subcellularLocation>
</comment>
<name>A0A3N0AXC3_9ACTN</name>
<dbReference type="InterPro" id="IPR036127">
    <property type="entry name" value="CcmE-like_sf"/>
</dbReference>
<dbReference type="OrthoDB" id="9794828at2"/>
<reference evidence="6" key="1">
    <citation type="submission" date="2018-05" db="EMBL/GenBank/DDBJ databases">
        <title>Genome Sequencing of selected type strains of the family Eggerthellaceae.</title>
        <authorList>
            <person name="Danylec N."/>
            <person name="Stoll D.A."/>
            <person name="Doetsch A."/>
            <person name="Huch M."/>
        </authorList>
    </citation>
    <scope>NUCLEOTIDE SEQUENCE [LARGE SCALE GENOMIC DNA]</scope>
    <source>
        <strain evidence="6">DSM 24851</strain>
    </source>
</reference>
<evidence type="ECO:0000256" key="1">
    <source>
        <dbReference type="ARBA" id="ARBA00004370"/>
    </source>
</evidence>
<proteinExistence type="predicted"/>
<comment type="caution">
    <text evidence="5">The sequence shown here is derived from an EMBL/GenBank/DDBJ whole genome shotgun (WGS) entry which is preliminary data.</text>
</comment>
<dbReference type="AlphaFoldDB" id="A0A3N0AXC3"/>
<dbReference type="GO" id="GO:0020037">
    <property type="term" value="F:heme binding"/>
    <property type="evidence" value="ECO:0007669"/>
    <property type="project" value="InterPro"/>
</dbReference>
<dbReference type="GO" id="GO:0005886">
    <property type="term" value="C:plasma membrane"/>
    <property type="evidence" value="ECO:0007669"/>
    <property type="project" value="InterPro"/>
</dbReference>
<evidence type="ECO:0000256" key="4">
    <source>
        <dbReference type="ARBA" id="ARBA00023136"/>
    </source>
</evidence>
<evidence type="ECO:0000313" key="5">
    <source>
        <dbReference type="EMBL" id="RNL39521.1"/>
    </source>
</evidence>
<evidence type="ECO:0000313" key="6">
    <source>
        <dbReference type="Proteomes" id="UP000269591"/>
    </source>
</evidence>
<dbReference type="GO" id="GO:0017003">
    <property type="term" value="P:protein-heme linkage"/>
    <property type="evidence" value="ECO:0007669"/>
    <property type="project" value="InterPro"/>
</dbReference>
<dbReference type="GO" id="GO:0017004">
    <property type="term" value="P:cytochrome complex assembly"/>
    <property type="evidence" value="ECO:0007669"/>
    <property type="project" value="UniProtKB-KW"/>
</dbReference>
<evidence type="ECO:0000256" key="2">
    <source>
        <dbReference type="ARBA" id="ARBA00022617"/>
    </source>
</evidence>
<dbReference type="EMBL" id="QIBX01000011">
    <property type="protein sequence ID" value="RNL39521.1"/>
    <property type="molecule type" value="Genomic_DNA"/>
</dbReference>
<dbReference type="Gene3D" id="2.40.50.140">
    <property type="entry name" value="Nucleic acid-binding proteins"/>
    <property type="match status" value="2"/>
</dbReference>
<dbReference type="SUPFAM" id="SSF82093">
    <property type="entry name" value="Heme chaperone CcmE"/>
    <property type="match status" value="2"/>
</dbReference>